<proteinExistence type="predicted"/>
<feature type="compositionally biased region" description="Low complexity" evidence="1">
    <location>
        <begin position="1"/>
        <end position="19"/>
    </location>
</feature>
<feature type="region of interest" description="Disordered" evidence="1">
    <location>
        <begin position="236"/>
        <end position="264"/>
    </location>
</feature>
<accession>A0A1X6P2C8</accession>
<reference evidence="2 3" key="1">
    <citation type="submission" date="2017-03" db="EMBL/GenBank/DDBJ databases">
        <title>WGS assembly of Porphyra umbilicalis.</title>
        <authorList>
            <person name="Brawley S.H."/>
            <person name="Blouin N.A."/>
            <person name="Ficko-Blean E."/>
            <person name="Wheeler G.L."/>
            <person name="Lohr M."/>
            <person name="Goodson H.V."/>
            <person name="Jenkins J.W."/>
            <person name="Blaby-Haas C.E."/>
            <person name="Helliwell K.E."/>
            <person name="Chan C."/>
            <person name="Marriage T."/>
            <person name="Bhattacharya D."/>
            <person name="Klein A.S."/>
            <person name="Badis Y."/>
            <person name="Brodie J."/>
            <person name="Cao Y."/>
            <person name="Collen J."/>
            <person name="Dittami S.M."/>
            <person name="Gachon C.M."/>
            <person name="Green B.R."/>
            <person name="Karpowicz S."/>
            <person name="Kim J.W."/>
            <person name="Kudahl U."/>
            <person name="Lin S."/>
            <person name="Michel G."/>
            <person name="Mittag M."/>
            <person name="Olson B.J."/>
            <person name="Pangilinan J."/>
            <person name="Peng Y."/>
            <person name="Qiu H."/>
            <person name="Shu S."/>
            <person name="Singer J.T."/>
            <person name="Smith A.G."/>
            <person name="Sprecher B.N."/>
            <person name="Wagner V."/>
            <person name="Wang W."/>
            <person name="Wang Z.-Y."/>
            <person name="Yan J."/>
            <person name="Yarish C."/>
            <person name="Zoeuner-Riek S."/>
            <person name="Zhuang Y."/>
            <person name="Zou Y."/>
            <person name="Lindquist E.A."/>
            <person name="Grimwood J."/>
            <person name="Barry K."/>
            <person name="Rokhsar D.S."/>
            <person name="Schmutz J."/>
            <person name="Stiller J.W."/>
            <person name="Grossman A.R."/>
            <person name="Prochnik S.E."/>
        </authorList>
    </citation>
    <scope>NUCLEOTIDE SEQUENCE [LARGE SCALE GENOMIC DNA]</scope>
    <source>
        <strain evidence="2">4086291</strain>
    </source>
</reference>
<protein>
    <submittedName>
        <fullName evidence="2">Uncharacterized protein</fullName>
    </submittedName>
</protein>
<organism evidence="2 3">
    <name type="scientific">Porphyra umbilicalis</name>
    <name type="common">Purple laver</name>
    <name type="synonym">Red alga</name>
    <dbReference type="NCBI Taxonomy" id="2786"/>
    <lineage>
        <taxon>Eukaryota</taxon>
        <taxon>Rhodophyta</taxon>
        <taxon>Bangiophyceae</taxon>
        <taxon>Bangiales</taxon>
        <taxon>Bangiaceae</taxon>
        <taxon>Porphyra</taxon>
    </lineage>
</organism>
<feature type="region of interest" description="Disordered" evidence="1">
    <location>
        <begin position="1"/>
        <end position="166"/>
    </location>
</feature>
<dbReference type="Proteomes" id="UP000218209">
    <property type="component" value="Unassembled WGS sequence"/>
</dbReference>
<feature type="compositionally biased region" description="Basic and acidic residues" evidence="1">
    <location>
        <begin position="146"/>
        <end position="156"/>
    </location>
</feature>
<name>A0A1X6P2C8_PORUM</name>
<evidence type="ECO:0000313" key="2">
    <source>
        <dbReference type="EMBL" id="OSX74910.1"/>
    </source>
</evidence>
<evidence type="ECO:0000313" key="3">
    <source>
        <dbReference type="Proteomes" id="UP000218209"/>
    </source>
</evidence>
<gene>
    <name evidence="2" type="ORF">BU14_0261s0001</name>
</gene>
<dbReference type="EMBL" id="KV918924">
    <property type="protein sequence ID" value="OSX74910.1"/>
    <property type="molecule type" value="Genomic_DNA"/>
</dbReference>
<feature type="compositionally biased region" description="Low complexity" evidence="1">
    <location>
        <begin position="88"/>
        <end position="137"/>
    </location>
</feature>
<keyword evidence="3" id="KW-1185">Reference proteome</keyword>
<evidence type="ECO:0000256" key="1">
    <source>
        <dbReference type="SAM" id="MobiDB-lite"/>
    </source>
</evidence>
<dbReference type="AlphaFoldDB" id="A0A1X6P2C8"/>
<sequence>MTSGATPTSPASSPMTPARANPPAGDARRGTAQARAGSPATLGQIPPPPPIRGTASPAAASGLIVPTPASDGGADAFRAASRNERHPAPGTTAGATAGSATGCAPAGSVAAGASASAPGGATRAAAASGSTPSGSTADGRTPSRGNRRDAEGEDGRRVRRRFTGPNELQQQLFYHGDNVDASLLERKSLARLSLGVAREMVGLLKGPMDAARKAAVQAERDFNAFERAVEAVISVGVTEDPPAPRTPRRSHTPSTAGRSNRMRS</sequence>